<name>L1LFH7_THEEQ</name>
<comment type="function">
    <text evidence="5">Small GTPase required for proper localization of RNA polymerase II and III (RNAPII and RNAPIII). May act at an RNAP assembly step prior to nuclear import.</text>
</comment>
<proteinExistence type="inferred from homology"/>
<dbReference type="GO" id="GO:0005525">
    <property type="term" value="F:GTP binding"/>
    <property type="evidence" value="ECO:0007669"/>
    <property type="project" value="UniProtKB-KW"/>
</dbReference>
<dbReference type="OrthoDB" id="5839at2759"/>
<evidence type="ECO:0000256" key="1">
    <source>
        <dbReference type="ARBA" id="ARBA00005290"/>
    </source>
</evidence>
<dbReference type="InterPro" id="IPR027417">
    <property type="entry name" value="P-loop_NTPase"/>
</dbReference>
<dbReference type="GeneID" id="15807635"/>
<sequence length="306" mass="34919">MVKFGQIIMGPPGSGKSTYCAAMEYKYNSIGRHTIIVNLDPQVTPEELPYKPTVDVCDLVDASKVSDTFELGPNATLLYCMEYLLENVDWLIEKLSPFKDSYILYDIPGQIELFTHHTSLRDVIQKLEKNGHRLVGVNLIDSTLCADPYKYIAALLSSLSCQIFVQLPHVNILSKLSLLKIVKKDLAYKLEYYTEANDLQELMVVLRNGIHMPNQERFEKFTSTLCELIEDFNLVSFGTLDVQDNESIERVIRIIDRSSGYIANLGDSFPHNRNVYDFSFSNNITDDVYLKNNVADLQERYVDSDE</sequence>
<dbReference type="InterPro" id="IPR030231">
    <property type="entry name" value="Gpn2"/>
</dbReference>
<evidence type="ECO:0000256" key="3">
    <source>
        <dbReference type="ARBA" id="ARBA00022801"/>
    </source>
</evidence>
<keyword evidence="2 5" id="KW-0547">Nucleotide-binding</keyword>
<evidence type="ECO:0000256" key="2">
    <source>
        <dbReference type="ARBA" id="ARBA00022741"/>
    </source>
</evidence>
<organism evidence="6 7">
    <name type="scientific">Theileria equi strain WA</name>
    <dbReference type="NCBI Taxonomy" id="1537102"/>
    <lineage>
        <taxon>Eukaryota</taxon>
        <taxon>Sar</taxon>
        <taxon>Alveolata</taxon>
        <taxon>Apicomplexa</taxon>
        <taxon>Aconoidasida</taxon>
        <taxon>Piroplasmida</taxon>
        <taxon>Theileriidae</taxon>
        <taxon>Theileria</taxon>
    </lineage>
</organism>
<dbReference type="Proteomes" id="UP000031512">
    <property type="component" value="Unassembled WGS sequence"/>
</dbReference>
<evidence type="ECO:0000313" key="7">
    <source>
        <dbReference type="Proteomes" id="UP000031512"/>
    </source>
</evidence>
<accession>L1LFH7</accession>
<dbReference type="CDD" id="cd17871">
    <property type="entry name" value="GPN2"/>
    <property type="match status" value="1"/>
</dbReference>
<dbReference type="KEGG" id="beq:BEWA_042250"/>
<dbReference type="eggNOG" id="KOG1533">
    <property type="taxonomic scope" value="Eukaryota"/>
</dbReference>
<comment type="similarity">
    <text evidence="1 5">Belongs to the GPN-loop GTPase family.</text>
</comment>
<keyword evidence="4 5" id="KW-0342">GTP-binding</keyword>
<dbReference type="VEuPathDB" id="PiroplasmaDB:BEWA_042250"/>
<comment type="caution">
    <text evidence="6">The sequence shown here is derived from an EMBL/GenBank/DDBJ whole genome shotgun (WGS) entry which is preliminary data.</text>
</comment>
<dbReference type="InterPro" id="IPR004130">
    <property type="entry name" value="Gpn"/>
</dbReference>
<evidence type="ECO:0000313" key="6">
    <source>
        <dbReference type="EMBL" id="EKX74187.1"/>
    </source>
</evidence>
<dbReference type="PANTHER" id="PTHR21231:SF3">
    <property type="entry name" value="GPN-LOOP GTPASE 2"/>
    <property type="match status" value="1"/>
</dbReference>
<dbReference type="FunFam" id="3.40.50.300:FF:000338">
    <property type="entry name" value="GPN-loop GTPase 2"/>
    <property type="match status" value="1"/>
</dbReference>
<dbReference type="EMBL" id="ACOU01000002">
    <property type="protein sequence ID" value="EKX74187.1"/>
    <property type="molecule type" value="Genomic_DNA"/>
</dbReference>
<evidence type="ECO:0000256" key="4">
    <source>
        <dbReference type="ARBA" id="ARBA00023134"/>
    </source>
</evidence>
<dbReference type="SUPFAM" id="SSF52540">
    <property type="entry name" value="P-loop containing nucleoside triphosphate hydrolases"/>
    <property type="match status" value="1"/>
</dbReference>
<gene>
    <name evidence="6" type="ORF">BEWA_042250</name>
</gene>
<keyword evidence="7" id="KW-1185">Reference proteome</keyword>
<comment type="subunit">
    <text evidence="5">Binds to RNA polymerase II (RNAPII).</text>
</comment>
<protein>
    <recommendedName>
        <fullName evidence="5">GPN-loop GTPase 2</fullName>
    </recommendedName>
</protein>
<dbReference type="AlphaFoldDB" id="L1LFH7"/>
<reference evidence="6 7" key="1">
    <citation type="journal article" date="2012" name="BMC Genomics">
        <title>Comparative genomic analysis and phylogenetic position of Theileria equi.</title>
        <authorList>
            <person name="Kappmeyer L.S."/>
            <person name="Thiagarajan M."/>
            <person name="Herndon D.R."/>
            <person name="Ramsay J.D."/>
            <person name="Caler E."/>
            <person name="Djikeng A."/>
            <person name="Gillespie J.J."/>
            <person name="Lau A.O."/>
            <person name="Roalson E.H."/>
            <person name="Silva J.C."/>
            <person name="Silva M.G."/>
            <person name="Suarez C.E."/>
            <person name="Ueti M.W."/>
            <person name="Nene V.M."/>
            <person name="Mealey R.H."/>
            <person name="Knowles D.P."/>
            <person name="Brayton K.A."/>
        </authorList>
    </citation>
    <scope>NUCLEOTIDE SEQUENCE [LARGE SCALE GENOMIC DNA]</scope>
    <source>
        <strain evidence="6 7">WA</strain>
    </source>
</reference>
<dbReference type="Gene3D" id="3.40.50.300">
    <property type="entry name" value="P-loop containing nucleotide triphosphate hydrolases"/>
    <property type="match status" value="1"/>
</dbReference>
<dbReference type="GO" id="GO:0005737">
    <property type="term" value="C:cytoplasm"/>
    <property type="evidence" value="ECO:0007669"/>
    <property type="project" value="TreeGrafter"/>
</dbReference>
<dbReference type="RefSeq" id="XP_004833639.1">
    <property type="nucleotide sequence ID" value="XM_004833582.1"/>
</dbReference>
<dbReference type="PANTHER" id="PTHR21231">
    <property type="entry name" value="XPA-BINDING PROTEIN 1-RELATED"/>
    <property type="match status" value="1"/>
</dbReference>
<evidence type="ECO:0000256" key="5">
    <source>
        <dbReference type="RuleBase" id="RU365059"/>
    </source>
</evidence>
<dbReference type="Pfam" id="PF03029">
    <property type="entry name" value="ATP_bind_1"/>
    <property type="match status" value="1"/>
</dbReference>
<keyword evidence="3 5" id="KW-0378">Hydrolase</keyword>
<dbReference type="GO" id="GO:0003924">
    <property type="term" value="F:GTPase activity"/>
    <property type="evidence" value="ECO:0007669"/>
    <property type="project" value="TreeGrafter"/>
</dbReference>
<dbReference type="STRING" id="1537102.L1LFH7"/>